<feature type="repeat" description="RCC1" evidence="2">
    <location>
        <begin position="428"/>
        <end position="501"/>
    </location>
</feature>
<gene>
    <name evidence="4" type="ORF">BMF94_6936</name>
</gene>
<evidence type="ECO:0000313" key="4">
    <source>
        <dbReference type="EMBL" id="POY70049.1"/>
    </source>
</evidence>
<accession>A0A2S5AZU5</accession>
<evidence type="ECO:0000256" key="2">
    <source>
        <dbReference type="PROSITE-ProRule" id="PRU00235"/>
    </source>
</evidence>
<proteinExistence type="predicted"/>
<name>A0A2S5AZU5_9BASI</name>
<dbReference type="PANTHER" id="PTHR22870">
    <property type="entry name" value="REGULATOR OF CHROMOSOME CONDENSATION"/>
    <property type="match status" value="1"/>
</dbReference>
<protein>
    <submittedName>
        <fullName evidence="4">Uncharacterized protein</fullName>
    </submittedName>
</protein>
<dbReference type="InterPro" id="IPR051210">
    <property type="entry name" value="Ub_ligase/GEF_domain"/>
</dbReference>
<comment type="caution">
    <text evidence="4">The sequence shown here is derived from an EMBL/GenBank/DDBJ whole genome shotgun (WGS) entry which is preliminary data.</text>
</comment>
<evidence type="ECO:0000313" key="5">
    <source>
        <dbReference type="Proteomes" id="UP000237144"/>
    </source>
</evidence>
<dbReference type="Proteomes" id="UP000237144">
    <property type="component" value="Unassembled WGS sequence"/>
</dbReference>
<dbReference type="PROSITE" id="PS00626">
    <property type="entry name" value="RCC1_2"/>
    <property type="match status" value="1"/>
</dbReference>
<dbReference type="InterPro" id="IPR009091">
    <property type="entry name" value="RCC1/BLIP-II"/>
</dbReference>
<dbReference type="Gene3D" id="2.130.10.30">
    <property type="entry name" value="Regulator of chromosome condensation 1/beta-lactamase-inhibitor protein II"/>
    <property type="match status" value="2"/>
</dbReference>
<keyword evidence="1" id="KW-0677">Repeat</keyword>
<dbReference type="OrthoDB" id="5370059at2759"/>
<evidence type="ECO:0000256" key="3">
    <source>
        <dbReference type="SAM" id="MobiDB-lite"/>
    </source>
</evidence>
<dbReference type="PANTHER" id="PTHR22870:SF466">
    <property type="entry name" value="ANKYRIN REPEAT-CONTAINING PROTEIN"/>
    <property type="match status" value="1"/>
</dbReference>
<dbReference type="InterPro" id="IPR000408">
    <property type="entry name" value="Reg_chr_condens"/>
</dbReference>
<feature type="region of interest" description="Disordered" evidence="3">
    <location>
        <begin position="229"/>
        <end position="257"/>
    </location>
</feature>
<dbReference type="PROSITE" id="PS50012">
    <property type="entry name" value="RCC1_3"/>
    <property type="match status" value="4"/>
</dbReference>
<dbReference type="SUPFAM" id="SSF50985">
    <property type="entry name" value="RCC1/BLIP-II"/>
    <property type="match status" value="2"/>
</dbReference>
<feature type="repeat" description="RCC1" evidence="2">
    <location>
        <begin position="3"/>
        <end position="58"/>
    </location>
</feature>
<sequence length="501" mass="53601">MTCTLYAAGSNSHGQLGVRDQVDRHEFTRVELPPELSQSLDVRRLACGANHSLLLTARGELFAAGSNQRGQLGSLQRDAPLSLAFAPVKVEQLVRDARLAIDPTQYTIHDVAACWETTFVVLRPSESASTRPQSDVLLSFGANDWGERGVPSARVDEPTRVTFANLVADAGGVRGGADVEQLVRVVDLQAGPRHVCALVEIEIAHSSGSTTLDAQQRPPRRMLLGWGASRQGQLGPSASSSAPPRITTSPQPILQPSPCRADDVCQVSVGKDHTAILLQGSANDDHPNEAQVVLYGSNKRGQLGPAAATTERVIVTDLRRNLLSAVDLVPPYAAHKSEIREVRCTWNGSYLLVKPTTSPSPDNASHRVFSCGLNSHGQLGRPSMTTTSHLAATNPAPANLAPPSLSFPSHTRQLACGSEHVLALLESGQVYGWGWNEHGNLSISDEPSDISRAVSSVSSDQLQDVLEPRRVWPTGQVDVRVAGRAVDVWAGNATSWILVAH</sequence>
<evidence type="ECO:0000256" key="1">
    <source>
        <dbReference type="ARBA" id="ARBA00022737"/>
    </source>
</evidence>
<dbReference type="STRING" id="741276.A0A2S5AZU5"/>
<feature type="compositionally biased region" description="Polar residues" evidence="3">
    <location>
        <begin position="230"/>
        <end position="254"/>
    </location>
</feature>
<feature type="repeat" description="RCC1" evidence="2">
    <location>
        <begin position="366"/>
        <end position="427"/>
    </location>
</feature>
<organism evidence="4 5">
    <name type="scientific">Rhodotorula taiwanensis</name>
    <dbReference type="NCBI Taxonomy" id="741276"/>
    <lineage>
        <taxon>Eukaryota</taxon>
        <taxon>Fungi</taxon>
        <taxon>Dikarya</taxon>
        <taxon>Basidiomycota</taxon>
        <taxon>Pucciniomycotina</taxon>
        <taxon>Microbotryomycetes</taxon>
        <taxon>Sporidiobolales</taxon>
        <taxon>Sporidiobolaceae</taxon>
        <taxon>Rhodotorula</taxon>
    </lineage>
</organism>
<reference evidence="4 5" key="1">
    <citation type="journal article" date="2018" name="Front. Microbiol.">
        <title>Prospects for Fungal Bioremediation of Acidic Radioactive Waste Sites: Characterization and Genome Sequence of Rhodotorula taiwanensis MD1149.</title>
        <authorList>
            <person name="Tkavc R."/>
            <person name="Matrosova V.Y."/>
            <person name="Grichenko O.E."/>
            <person name="Gostincar C."/>
            <person name="Volpe R.P."/>
            <person name="Klimenkova P."/>
            <person name="Gaidamakova E.K."/>
            <person name="Zhou C.E."/>
            <person name="Stewart B.J."/>
            <person name="Lyman M.G."/>
            <person name="Malfatti S.A."/>
            <person name="Rubinfeld B."/>
            <person name="Courtot M."/>
            <person name="Singh J."/>
            <person name="Dalgard C.L."/>
            <person name="Hamilton T."/>
            <person name="Frey K.G."/>
            <person name="Gunde-Cimerman N."/>
            <person name="Dugan L."/>
            <person name="Daly M.J."/>
        </authorList>
    </citation>
    <scope>NUCLEOTIDE SEQUENCE [LARGE SCALE GENOMIC DNA]</scope>
    <source>
        <strain evidence="4 5">MD1149</strain>
    </source>
</reference>
<keyword evidence="5" id="KW-1185">Reference proteome</keyword>
<dbReference type="AlphaFoldDB" id="A0A2S5AZU5"/>
<feature type="repeat" description="RCC1" evidence="2">
    <location>
        <begin position="221"/>
        <end position="280"/>
    </location>
</feature>
<dbReference type="EMBL" id="PJQD01000151">
    <property type="protein sequence ID" value="POY70049.1"/>
    <property type="molecule type" value="Genomic_DNA"/>
</dbReference>
<dbReference type="Pfam" id="PF13540">
    <property type="entry name" value="RCC1_2"/>
    <property type="match status" value="2"/>
</dbReference>